<evidence type="ECO:0000313" key="1">
    <source>
        <dbReference type="EMBL" id="SVB70150.1"/>
    </source>
</evidence>
<proteinExistence type="predicted"/>
<organism evidence="1">
    <name type="scientific">marine metagenome</name>
    <dbReference type="NCBI Taxonomy" id="408172"/>
    <lineage>
        <taxon>unclassified sequences</taxon>
        <taxon>metagenomes</taxon>
        <taxon>ecological metagenomes</taxon>
    </lineage>
</organism>
<name>A0A382G4E0_9ZZZZ</name>
<sequence>MLLADTLHISQQLTLAACDSVIGGWLWTTIKFSRIGWLSF</sequence>
<gene>
    <name evidence="1" type="ORF">METZ01_LOCUS223004</name>
</gene>
<protein>
    <submittedName>
        <fullName evidence="1">Uncharacterized protein</fullName>
    </submittedName>
</protein>
<dbReference type="EMBL" id="UINC01053533">
    <property type="protein sequence ID" value="SVB70150.1"/>
    <property type="molecule type" value="Genomic_DNA"/>
</dbReference>
<accession>A0A382G4E0</accession>
<dbReference type="AlphaFoldDB" id="A0A382G4E0"/>
<feature type="non-terminal residue" evidence="1">
    <location>
        <position position="40"/>
    </location>
</feature>
<reference evidence="1" key="1">
    <citation type="submission" date="2018-05" db="EMBL/GenBank/DDBJ databases">
        <authorList>
            <person name="Lanie J.A."/>
            <person name="Ng W.-L."/>
            <person name="Kazmierczak K.M."/>
            <person name="Andrzejewski T.M."/>
            <person name="Davidsen T.M."/>
            <person name="Wayne K.J."/>
            <person name="Tettelin H."/>
            <person name="Glass J.I."/>
            <person name="Rusch D."/>
            <person name="Podicherti R."/>
            <person name="Tsui H.-C.T."/>
            <person name="Winkler M.E."/>
        </authorList>
    </citation>
    <scope>NUCLEOTIDE SEQUENCE</scope>
</reference>